<feature type="transmembrane region" description="Helical" evidence="9">
    <location>
        <begin position="269"/>
        <end position="288"/>
    </location>
</feature>
<evidence type="ECO:0000256" key="9">
    <source>
        <dbReference type="SAM" id="Phobius"/>
    </source>
</evidence>
<evidence type="ECO:0000256" key="5">
    <source>
        <dbReference type="ARBA" id="ARBA00022692"/>
    </source>
</evidence>
<evidence type="ECO:0000259" key="10">
    <source>
        <dbReference type="PROSITE" id="PS51202"/>
    </source>
</evidence>
<name>A0A4P6M232_9FIRM</name>
<evidence type="ECO:0000256" key="6">
    <source>
        <dbReference type="ARBA" id="ARBA00022989"/>
    </source>
</evidence>
<feature type="transmembrane region" description="Helical" evidence="9">
    <location>
        <begin position="55"/>
        <end position="73"/>
    </location>
</feature>
<keyword evidence="4" id="KW-1003">Cell membrane</keyword>
<accession>A0A4P6M232</accession>
<comment type="subcellular location">
    <subcellularLocation>
        <location evidence="1">Cell membrane</location>
        <topology evidence="1">Multi-pass membrane protein</topology>
    </subcellularLocation>
</comment>
<keyword evidence="8 9" id="KW-0472">Membrane</keyword>
<dbReference type="KEGG" id="bpro:PMF13cell1_03273"/>
<dbReference type="GO" id="GO:0006813">
    <property type="term" value="P:potassium ion transport"/>
    <property type="evidence" value="ECO:0007669"/>
    <property type="project" value="InterPro"/>
</dbReference>
<organism evidence="11 12">
    <name type="scientific">Blautia producta</name>
    <dbReference type="NCBI Taxonomy" id="33035"/>
    <lineage>
        <taxon>Bacteria</taxon>
        <taxon>Bacillati</taxon>
        <taxon>Bacillota</taxon>
        <taxon>Clostridia</taxon>
        <taxon>Lachnospirales</taxon>
        <taxon>Lachnospiraceae</taxon>
        <taxon>Blautia</taxon>
    </lineage>
</organism>
<keyword evidence="5 9" id="KW-0812">Transmembrane</keyword>
<evidence type="ECO:0000313" key="12">
    <source>
        <dbReference type="Proteomes" id="UP000289794"/>
    </source>
</evidence>
<evidence type="ECO:0000313" key="11">
    <source>
        <dbReference type="EMBL" id="QBE97710.1"/>
    </source>
</evidence>
<dbReference type="GO" id="GO:1902600">
    <property type="term" value="P:proton transmembrane transport"/>
    <property type="evidence" value="ECO:0007669"/>
    <property type="project" value="InterPro"/>
</dbReference>
<evidence type="ECO:0000256" key="8">
    <source>
        <dbReference type="ARBA" id="ARBA00023136"/>
    </source>
</evidence>
<proteinExistence type="predicted"/>
<dbReference type="GO" id="GO:0008324">
    <property type="term" value="F:monoatomic cation transmembrane transporter activity"/>
    <property type="evidence" value="ECO:0007669"/>
    <property type="project" value="InterPro"/>
</dbReference>
<dbReference type="InterPro" id="IPR036721">
    <property type="entry name" value="RCK_C_sf"/>
</dbReference>
<feature type="transmembrane region" description="Helical" evidence="9">
    <location>
        <begin position="215"/>
        <end position="233"/>
    </location>
</feature>
<feature type="transmembrane region" description="Helical" evidence="9">
    <location>
        <begin position="186"/>
        <end position="208"/>
    </location>
</feature>
<evidence type="ECO:0000256" key="7">
    <source>
        <dbReference type="ARBA" id="ARBA00023065"/>
    </source>
</evidence>
<evidence type="ECO:0000256" key="3">
    <source>
        <dbReference type="ARBA" id="ARBA00022449"/>
    </source>
</evidence>
<gene>
    <name evidence="11" type="primary">nhaP2</name>
    <name evidence="11" type="ORF">PMF13cell1_03273</name>
</gene>
<protein>
    <submittedName>
        <fullName evidence="11">K(+)/H(+) antiporter NhaP2</fullName>
    </submittedName>
</protein>
<dbReference type="AlphaFoldDB" id="A0A4P6M232"/>
<dbReference type="GO" id="GO:0005886">
    <property type="term" value="C:plasma membrane"/>
    <property type="evidence" value="ECO:0007669"/>
    <property type="project" value="UniProtKB-SubCell"/>
</dbReference>
<dbReference type="PANTHER" id="PTHR32507:SF7">
    <property type="entry name" value="K(+)_H(+) ANTIPORTER NHAP2"/>
    <property type="match status" value="1"/>
</dbReference>
<reference evidence="11 12" key="1">
    <citation type="submission" date="2019-01" db="EMBL/GenBank/DDBJ databases">
        <title>PMF-metabolizing Aryl O-demethylase.</title>
        <authorList>
            <person name="Kim M."/>
        </authorList>
    </citation>
    <scope>NUCLEOTIDE SEQUENCE [LARGE SCALE GENOMIC DNA]</scope>
    <source>
        <strain evidence="11 12">PMF1</strain>
    </source>
</reference>
<dbReference type="Gene3D" id="1.20.1530.20">
    <property type="match status" value="1"/>
</dbReference>
<dbReference type="EMBL" id="CP035945">
    <property type="protein sequence ID" value="QBE97710.1"/>
    <property type="molecule type" value="Genomic_DNA"/>
</dbReference>
<keyword evidence="2" id="KW-0813">Transport</keyword>
<dbReference type="InterPro" id="IPR038770">
    <property type="entry name" value="Na+/solute_symporter_sf"/>
</dbReference>
<dbReference type="Pfam" id="PF00999">
    <property type="entry name" value="Na_H_Exchanger"/>
    <property type="match status" value="1"/>
</dbReference>
<dbReference type="InterPro" id="IPR006037">
    <property type="entry name" value="RCK_C"/>
</dbReference>
<keyword evidence="6 9" id="KW-1133">Transmembrane helix</keyword>
<feature type="transmembrane region" description="Helical" evidence="9">
    <location>
        <begin position="294"/>
        <end position="317"/>
    </location>
</feature>
<evidence type="ECO:0000256" key="2">
    <source>
        <dbReference type="ARBA" id="ARBA00022448"/>
    </source>
</evidence>
<dbReference type="PROSITE" id="PS51202">
    <property type="entry name" value="RCK_C"/>
    <property type="match status" value="2"/>
</dbReference>
<dbReference type="RefSeq" id="WP_130181381.1">
    <property type="nucleotide sequence ID" value="NZ_CP035945.1"/>
</dbReference>
<feature type="domain" description="RCK C-terminal" evidence="10">
    <location>
        <begin position="396"/>
        <end position="461"/>
    </location>
</feature>
<evidence type="ECO:0000256" key="1">
    <source>
        <dbReference type="ARBA" id="ARBA00004651"/>
    </source>
</evidence>
<feature type="transmembrane region" description="Helical" evidence="9">
    <location>
        <begin position="88"/>
        <end position="110"/>
    </location>
</feature>
<evidence type="ECO:0000256" key="4">
    <source>
        <dbReference type="ARBA" id="ARBA00022475"/>
    </source>
</evidence>
<dbReference type="GO" id="GO:0015297">
    <property type="term" value="F:antiporter activity"/>
    <property type="evidence" value="ECO:0007669"/>
    <property type="project" value="UniProtKB-KW"/>
</dbReference>
<dbReference type="NCBIfam" id="NF003716">
    <property type="entry name" value="PRK05326.1-3"/>
    <property type="match status" value="1"/>
</dbReference>
<feature type="domain" description="RCK C-terminal" evidence="10">
    <location>
        <begin position="462"/>
        <end position="544"/>
    </location>
</feature>
<dbReference type="InterPro" id="IPR006153">
    <property type="entry name" value="Cation/H_exchanger_TM"/>
</dbReference>
<dbReference type="Pfam" id="PF02080">
    <property type="entry name" value="TrkA_C"/>
    <property type="match status" value="1"/>
</dbReference>
<keyword evidence="3" id="KW-0050">Antiport</keyword>
<dbReference type="PANTHER" id="PTHR32507">
    <property type="entry name" value="NA(+)/H(+) ANTIPORTER 1"/>
    <property type="match status" value="1"/>
</dbReference>
<dbReference type="SUPFAM" id="SSF116726">
    <property type="entry name" value="TrkA C-terminal domain-like"/>
    <property type="match status" value="2"/>
</dbReference>
<dbReference type="NCBIfam" id="NF003715">
    <property type="entry name" value="PRK05326.1-2"/>
    <property type="match status" value="1"/>
</dbReference>
<dbReference type="Proteomes" id="UP000289794">
    <property type="component" value="Chromosome"/>
</dbReference>
<keyword evidence="7" id="KW-0406">Ion transport</keyword>
<sequence>MTWNLLLISSVILLCILLHRISEKIGVPMLLAFIVLGMAFGTDGILKIPFDNYPLAENICSIALIFIMFYGGFGTNWNEARPVAVKSVLLSTLGVVITAALTGFFCYFVLKFSFLDSMLIGSVISSTDAASVFSILRSKNMGLKYGTASMLELESGSNDPCSYMLTAVVLSAMSGTASTGSVLSMIFAQLFFGILFGCLIAFAARFILRHMQFHIAGFDMAFVIAVALLSYTLPSMAGGNGYLSAYMVGIILGNTKIRNKKSLVNFFDGITGLMQMLIFFLLGLLATPSKLPSIFLPALAIALFLTLVARPLAVASILTPFKCRFNQQVLVSFAGLRGAASIVFAIMATVDDAYTSFDVYHIVFCIVLLSILFQGSFLSQAAKKLNMSDTNADVMKTFSDYSEEVDLQFIRIRITEEHTWSHTAVKDISLPPDTLFLMLLRGEETMIPSGETVFLPGDTAVLSARGYQEQENLELTEMKITAKSPWIGIKISDFSPYPGELVIMILRGEETIVPKGDTVIMENDLLVIYSIPEYRKNLPVKELPSE</sequence>
<feature type="transmembrane region" description="Helical" evidence="9">
    <location>
        <begin position="30"/>
        <end position="48"/>
    </location>
</feature>
<feature type="transmembrane region" description="Helical" evidence="9">
    <location>
        <begin position="359"/>
        <end position="378"/>
    </location>
</feature>
<dbReference type="Gene3D" id="3.30.70.1450">
    <property type="entry name" value="Regulator of K+ conductance, C-terminal domain"/>
    <property type="match status" value="2"/>
</dbReference>
<feature type="transmembrane region" description="Helical" evidence="9">
    <location>
        <begin position="329"/>
        <end position="347"/>
    </location>
</feature>